<keyword evidence="4 5" id="KW-0472">Membrane</keyword>
<keyword evidence="3 5" id="KW-1133">Transmembrane helix</keyword>
<feature type="transmembrane region" description="Helical" evidence="5">
    <location>
        <begin position="163"/>
        <end position="181"/>
    </location>
</feature>
<keyword evidence="8" id="KW-1185">Reference proteome</keyword>
<evidence type="ECO:0000313" key="8">
    <source>
        <dbReference type="Proteomes" id="UP001589610"/>
    </source>
</evidence>
<dbReference type="PANTHER" id="PTHR23514">
    <property type="entry name" value="BYPASS OF STOP CODON PROTEIN 6"/>
    <property type="match status" value="1"/>
</dbReference>
<keyword evidence="2 5" id="KW-0812">Transmembrane</keyword>
<dbReference type="Gene3D" id="1.20.1250.20">
    <property type="entry name" value="MFS general substrate transporter like domains"/>
    <property type="match status" value="2"/>
</dbReference>
<feature type="transmembrane region" description="Helical" evidence="5">
    <location>
        <begin position="331"/>
        <end position="350"/>
    </location>
</feature>
<feature type="transmembrane region" description="Helical" evidence="5">
    <location>
        <begin position="241"/>
        <end position="262"/>
    </location>
</feature>
<dbReference type="Proteomes" id="UP001589610">
    <property type="component" value="Unassembled WGS sequence"/>
</dbReference>
<comment type="caution">
    <text evidence="7">The sequence shown here is derived from an EMBL/GenBank/DDBJ whole genome shotgun (WGS) entry which is preliminary data.</text>
</comment>
<evidence type="ECO:0000313" key="7">
    <source>
        <dbReference type="EMBL" id="MFB9680768.1"/>
    </source>
</evidence>
<reference evidence="7 8" key="1">
    <citation type="submission" date="2024-09" db="EMBL/GenBank/DDBJ databases">
        <authorList>
            <person name="Sun Q."/>
            <person name="Mori K."/>
        </authorList>
    </citation>
    <scope>NUCLEOTIDE SEQUENCE [LARGE SCALE GENOMIC DNA]</scope>
    <source>
        <strain evidence="7 8">JCM 3028</strain>
    </source>
</reference>
<evidence type="ECO:0000256" key="4">
    <source>
        <dbReference type="ARBA" id="ARBA00023136"/>
    </source>
</evidence>
<accession>A0ABV5TNR1</accession>
<feature type="transmembrane region" description="Helical" evidence="5">
    <location>
        <begin position="297"/>
        <end position="319"/>
    </location>
</feature>
<dbReference type="SUPFAM" id="SSF103473">
    <property type="entry name" value="MFS general substrate transporter"/>
    <property type="match status" value="1"/>
</dbReference>
<name>A0ABV5TNR1_9ACTN</name>
<protein>
    <submittedName>
        <fullName evidence="7">MFS transporter</fullName>
    </submittedName>
</protein>
<dbReference type="InterPro" id="IPR051788">
    <property type="entry name" value="MFS_Transporter"/>
</dbReference>
<dbReference type="PROSITE" id="PS50850">
    <property type="entry name" value="MFS"/>
    <property type="match status" value="1"/>
</dbReference>
<evidence type="ECO:0000256" key="3">
    <source>
        <dbReference type="ARBA" id="ARBA00022989"/>
    </source>
</evidence>
<sequence>MTTTHHHPAGARKAVGYFFVLLGIVSGTWAARIPAVKHTLHLSDGQLSYGLLAVAIGLLTGMRFAGHLTDRLGSARLTTPAAITTALAVIPPGYATTLPALIAALFLFGLTNAFLDVSMNAHGVEVERAYRRPIMSSFHGMFSLGCFTGAGIGALFAALDLSAATTLTAVGLPLALISLYAGRHLLPATPPPATPAPPRRRAPWTAWIILMGVVSFAGLVGEGAANDWTAVYLFQNLGAPQAVAAAGFAAFSIAMTAGRFTADRLAQRLGPVRLVRHSGLVAALGLGAALLSGQIPVAIAGFALFGLGLAPIVPQVFSAAGNHDPARAGQAIAQVATVGYAGLVAGPAIIGGAAELVGLPAALGIPALLAAFMAASAGALRPQKTT</sequence>
<dbReference type="PANTHER" id="PTHR23514:SF13">
    <property type="entry name" value="INNER MEMBRANE PROTEIN YBJJ"/>
    <property type="match status" value="1"/>
</dbReference>
<feature type="transmembrane region" description="Helical" evidence="5">
    <location>
        <begin position="138"/>
        <end position="157"/>
    </location>
</feature>
<feature type="transmembrane region" description="Helical" evidence="5">
    <location>
        <begin position="202"/>
        <end position="221"/>
    </location>
</feature>
<dbReference type="CDD" id="cd17393">
    <property type="entry name" value="MFS_MosC_like"/>
    <property type="match status" value="1"/>
</dbReference>
<dbReference type="EMBL" id="JBHMBS010000026">
    <property type="protein sequence ID" value="MFB9680768.1"/>
    <property type="molecule type" value="Genomic_DNA"/>
</dbReference>
<feature type="transmembrane region" description="Helical" evidence="5">
    <location>
        <begin position="356"/>
        <end position="380"/>
    </location>
</feature>
<dbReference type="InterPro" id="IPR011701">
    <property type="entry name" value="MFS"/>
</dbReference>
<evidence type="ECO:0000256" key="2">
    <source>
        <dbReference type="ARBA" id="ARBA00022692"/>
    </source>
</evidence>
<feature type="transmembrane region" description="Helical" evidence="5">
    <location>
        <begin position="274"/>
        <end position="291"/>
    </location>
</feature>
<gene>
    <name evidence="7" type="ORF">ACFFRH_35295</name>
</gene>
<feature type="transmembrane region" description="Helical" evidence="5">
    <location>
        <begin position="46"/>
        <end position="65"/>
    </location>
</feature>
<evidence type="ECO:0000256" key="1">
    <source>
        <dbReference type="ARBA" id="ARBA00004651"/>
    </source>
</evidence>
<dbReference type="InterPro" id="IPR036259">
    <property type="entry name" value="MFS_trans_sf"/>
</dbReference>
<feature type="domain" description="Major facilitator superfamily (MFS) profile" evidence="6">
    <location>
        <begin position="9"/>
        <end position="385"/>
    </location>
</feature>
<dbReference type="Pfam" id="PF07690">
    <property type="entry name" value="MFS_1"/>
    <property type="match status" value="1"/>
</dbReference>
<evidence type="ECO:0000256" key="5">
    <source>
        <dbReference type="SAM" id="Phobius"/>
    </source>
</evidence>
<organism evidence="7 8">
    <name type="scientific">Streptosporangium vulgare</name>
    <dbReference type="NCBI Taxonomy" id="46190"/>
    <lineage>
        <taxon>Bacteria</taxon>
        <taxon>Bacillati</taxon>
        <taxon>Actinomycetota</taxon>
        <taxon>Actinomycetes</taxon>
        <taxon>Streptosporangiales</taxon>
        <taxon>Streptosporangiaceae</taxon>
        <taxon>Streptosporangium</taxon>
    </lineage>
</organism>
<dbReference type="RefSeq" id="WP_386161802.1">
    <property type="nucleotide sequence ID" value="NZ_JBHMBS010000026.1"/>
</dbReference>
<dbReference type="InterPro" id="IPR020846">
    <property type="entry name" value="MFS_dom"/>
</dbReference>
<evidence type="ECO:0000259" key="6">
    <source>
        <dbReference type="PROSITE" id="PS50850"/>
    </source>
</evidence>
<feature type="transmembrane region" description="Helical" evidence="5">
    <location>
        <begin position="100"/>
        <end position="117"/>
    </location>
</feature>
<proteinExistence type="predicted"/>
<comment type="subcellular location">
    <subcellularLocation>
        <location evidence="1">Cell membrane</location>
        <topology evidence="1">Multi-pass membrane protein</topology>
    </subcellularLocation>
</comment>